<organism evidence="1 2">
    <name type="scientific">Emticicia soli</name>
    <dbReference type="NCBI Taxonomy" id="2027878"/>
    <lineage>
        <taxon>Bacteria</taxon>
        <taxon>Pseudomonadati</taxon>
        <taxon>Bacteroidota</taxon>
        <taxon>Cytophagia</taxon>
        <taxon>Cytophagales</taxon>
        <taxon>Leadbetterellaceae</taxon>
        <taxon>Emticicia</taxon>
    </lineage>
</organism>
<gene>
    <name evidence="1" type="ORF">ACFSR2_15930</name>
</gene>
<protein>
    <submittedName>
        <fullName evidence="1">Uncharacterized protein</fullName>
    </submittedName>
</protein>
<evidence type="ECO:0000313" key="2">
    <source>
        <dbReference type="Proteomes" id="UP001597510"/>
    </source>
</evidence>
<name>A0ABW5JBI2_9BACT</name>
<reference evidence="2" key="1">
    <citation type="journal article" date="2019" name="Int. J. Syst. Evol. Microbiol.">
        <title>The Global Catalogue of Microorganisms (GCM) 10K type strain sequencing project: providing services to taxonomists for standard genome sequencing and annotation.</title>
        <authorList>
            <consortium name="The Broad Institute Genomics Platform"/>
            <consortium name="The Broad Institute Genome Sequencing Center for Infectious Disease"/>
            <person name="Wu L."/>
            <person name="Ma J."/>
        </authorList>
    </citation>
    <scope>NUCLEOTIDE SEQUENCE [LARGE SCALE GENOMIC DNA]</scope>
    <source>
        <strain evidence="2">KCTC 52344</strain>
    </source>
</reference>
<dbReference type="RefSeq" id="WP_340234647.1">
    <property type="nucleotide sequence ID" value="NZ_JBBEWC010000002.1"/>
</dbReference>
<keyword evidence="2" id="KW-1185">Reference proteome</keyword>
<accession>A0ABW5JBI2</accession>
<sequence>MIVVLFIFSQVIALGCVSAYGVHLEREEQRNYRNSLIDQRKGNKQ</sequence>
<evidence type="ECO:0000313" key="1">
    <source>
        <dbReference type="EMBL" id="MFD2522387.1"/>
    </source>
</evidence>
<dbReference type="EMBL" id="JBHULC010000018">
    <property type="protein sequence ID" value="MFD2522387.1"/>
    <property type="molecule type" value="Genomic_DNA"/>
</dbReference>
<dbReference type="Proteomes" id="UP001597510">
    <property type="component" value="Unassembled WGS sequence"/>
</dbReference>
<proteinExistence type="predicted"/>
<comment type="caution">
    <text evidence="1">The sequence shown here is derived from an EMBL/GenBank/DDBJ whole genome shotgun (WGS) entry which is preliminary data.</text>
</comment>